<evidence type="ECO:0000313" key="4">
    <source>
        <dbReference type="EMBL" id="MDQ8195454.1"/>
    </source>
</evidence>
<comment type="caution">
    <text evidence="4">The sequence shown here is derived from an EMBL/GenBank/DDBJ whole genome shotgun (WGS) entry which is preliminary data.</text>
</comment>
<feature type="compositionally biased region" description="Basic residues" evidence="1">
    <location>
        <begin position="1"/>
        <end position="28"/>
    </location>
</feature>
<dbReference type="SUPFAM" id="SSF54060">
    <property type="entry name" value="His-Me finger endonucleases"/>
    <property type="match status" value="1"/>
</dbReference>
<organism evidence="4 5">
    <name type="scientific">Thalassobacterium sedimentorum</name>
    <dbReference type="NCBI Taxonomy" id="3041258"/>
    <lineage>
        <taxon>Bacteria</taxon>
        <taxon>Pseudomonadati</taxon>
        <taxon>Verrucomicrobiota</taxon>
        <taxon>Opitutia</taxon>
        <taxon>Puniceicoccales</taxon>
        <taxon>Coraliomargaritaceae</taxon>
        <taxon>Thalassobacterium</taxon>
    </lineage>
</organism>
<gene>
    <name evidence="4" type="ORF">QEH59_13545</name>
</gene>
<feature type="domain" description="DNA/RNA non-specific endonuclease/pyrophosphatase/phosphodiesterase" evidence="3">
    <location>
        <begin position="135"/>
        <end position="328"/>
    </location>
</feature>
<keyword evidence="4" id="KW-0540">Nuclease</keyword>
<keyword evidence="4" id="KW-0378">Hydrolase</keyword>
<reference evidence="4 5" key="1">
    <citation type="submission" date="2023-04" db="EMBL/GenBank/DDBJ databases">
        <title>A novel bacteria isolated from coastal sediment.</title>
        <authorList>
            <person name="Liu X.-J."/>
            <person name="Du Z.-J."/>
        </authorList>
    </citation>
    <scope>NUCLEOTIDE SEQUENCE [LARGE SCALE GENOMIC DNA]</scope>
    <source>
        <strain evidence="4 5">SDUM461004</strain>
    </source>
</reference>
<name>A0ABU1AL98_9BACT</name>
<feature type="domain" description="ENPP1-3/EXOG-like endonuclease/phosphodiesterase" evidence="2">
    <location>
        <begin position="136"/>
        <end position="328"/>
    </location>
</feature>
<dbReference type="InterPro" id="IPR020821">
    <property type="entry name" value="ENPP1-3/EXOG-like_nuc-like"/>
</dbReference>
<dbReference type="Pfam" id="PF01223">
    <property type="entry name" value="Endonuclease_NS"/>
    <property type="match status" value="1"/>
</dbReference>
<dbReference type="InterPro" id="IPR044929">
    <property type="entry name" value="DNA/RNA_non-sp_Endonuclease_sf"/>
</dbReference>
<dbReference type="Gene3D" id="3.40.570.10">
    <property type="entry name" value="Extracellular Endonuclease, subunit A"/>
    <property type="match status" value="1"/>
</dbReference>
<evidence type="ECO:0000259" key="3">
    <source>
        <dbReference type="SMART" id="SM00892"/>
    </source>
</evidence>
<proteinExistence type="predicted"/>
<feature type="region of interest" description="Disordered" evidence="1">
    <location>
        <begin position="1"/>
        <end position="32"/>
    </location>
</feature>
<evidence type="ECO:0000256" key="1">
    <source>
        <dbReference type="SAM" id="MobiDB-lite"/>
    </source>
</evidence>
<accession>A0ABU1AL98</accession>
<keyword evidence="5" id="KW-1185">Reference proteome</keyword>
<dbReference type="InterPro" id="IPR001604">
    <property type="entry name" value="Endo_G_ENPP1-like_dom"/>
</dbReference>
<protein>
    <submittedName>
        <fullName evidence="4">DNA/RNA non-specific endonuclease</fullName>
    </submittedName>
</protein>
<sequence length="342" mass="37369">MATKRAKKKTTKKRATRKTARKATRKKTAAQPATSRWKRKLLILLALIVCILSGMYYFGSFETRARMEQCALSAINLPRTSAVTPAPIAAVLDNLHDLLPSSEGLVVEGGELGRNDNSFFLAGIPHSRQAVRVLPNPSHSNLFSENSLQATCVAIRLDDATKKKAEADTGIQVDARVAQLTAQALTDAQWQPQPIAPASALIRQHGTRGAKDAQLATNHFPMSEALASGVWKKAMHELTQRYPQRFGEVWIYLGPVYSNNSLKLASGILVPDAYYAIALDLTNAGGLRAMALLIPSDAESKNLNDYLTSITQIEKQTGLQFLPELGFSIRDTLGNYVSPSVW</sequence>
<evidence type="ECO:0000259" key="2">
    <source>
        <dbReference type="SMART" id="SM00477"/>
    </source>
</evidence>
<dbReference type="EMBL" id="JARXIC010000024">
    <property type="protein sequence ID" value="MDQ8195454.1"/>
    <property type="molecule type" value="Genomic_DNA"/>
</dbReference>
<dbReference type="InterPro" id="IPR044925">
    <property type="entry name" value="His-Me_finger_sf"/>
</dbReference>
<dbReference type="GO" id="GO:0004519">
    <property type="term" value="F:endonuclease activity"/>
    <property type="evidence" value="ECO:0007669"/>
    <property type="project" value="UniProtKB-KW"/>
</dbReference>
<dbReference type="RefSeq" id="WP_308985906.1">
    <property type="nucleotide sequence ID" value="NZ_JARXIC010000024.1"/>
</dbReference>
<dbReference type="SMART" id="SM00892">
    <property type="entry name" value="Endonuclease_NS"/>
    <property type="match status" value="1"/>
</dbReference>
<evidence type="ECO:0000313" key="5">
    <source>
        <dbReference type="Proteomes" id="UP001243717"/>
    </source>
</evidence>
<keyword evidence="4" id="KW-0255">Endonuclease</keyword>
<dbReference type="SMART" id="SM00477">
    <property type="entry name" value="NUC"/>
    <property type="match status" value="1"/>
</dbReference>
<dbReference type="Proteomes" id="UP001243717">
    <property type="component" value="Unassembled WGS sequence"/>
</dbReference>